<reference evidence="1 2" key="1">
    <citation type="submission" date="2020-02" db="EMBL/GenBank/DDBJ databases">
        <authorList>
            <person name="Li X.-J."/>
            <person name="Feng X.-M."/>
        </authorList>
    </citation>
    <scope>NUCLEOTIDE SEQUENCE [LARGE SCALE GENOMIC DNA]</scope>
    <source>
        <strain evidence="1 2">CGMCC 4.7225</strain>
    </source>
</reference>
<evidence type="ECO:0000313" key="1">
    <source>
        <dbReference type="EMBL" id="NED97149.1"/>
    </source>
</evidence>
<keyword evidence="2" id="KW-1185">Reference proteome</keyword>
<gene>
    <name evidence="1" type="ORF">G1H11_17765</name>
</gene>
<dbReference type="Proteomes" id="UP000469185">
    <property type="component" value="Unassembled WGS sequence"/>
</dbReference>
<proteinExistence type="predicted"/>
<accession>A0A6N9YQQ5</accession>
<evidence type="ECO:0000313" key="2">
    <source>
        <dbReference type="Proteomes" id="UP000469185"/>
    </source>
</evidence>
<organism evidence="1 2">
    <name type="scientific">Phytoactinopolyspora alkaliphila</name>
    <dbReference type="NCBI Taxonomy" id="1783498"/>
    <lineage>
        <taxon>Bacteria</taxon>
        <taxon>Bacillati</taxon>
        <taxon>Actinomycetota</taxon>
        <taxon>Actinomycetes</taxon>
        <taxon>Jiangellales</taxon>
        <taxon>Jiangellaceae</taxon>
        <taxon>Phytoactinopolyspora</taxon>
    </lineage>
</organism>
<dbReference type="RefSeq" id="WP_163819946.1">
    <property type="nucleotide sequence ID" value="NZ_JAAGOB010000010.1"/>
</dbReference>
<protein>
    <submittedName>
        <fullName evidence="1">Uncharacterized protein</fullName>
    </submittedName>
</protein>
<comment type="caution">
    <text evidence="1">The sequence shown here is derived from an EMBL/GenBank/DDBJ whole genome shotgun (WGS) entry which is preliminary data.</text>
</comment>
<sequence length="153" mass="16537">MSDRYVLVEDAIADRREGRDPVAGACVVVPGSAAGGPAELVGAIVDVLIEAERAGAACVLLAGEKRDLDTAVAAVCRYVVADRPEVLEEARQLFGPDRVQQVESVAVDQIRSWIRQIPVSSAESVRLRRRVGAVAGQLKSARSIYGRMRRRRT</sequence>
<name>A0A6N9YQQ5_9ACTN</name>
<dbReference type="EMBL" id="JAAGOB010000010">
    <property type="protein sequence ID" value="NED97149.1"/>
    <property type="molecule type" value="Genomic_DNA"/>
</dbReference>
<dbReference type="AlphaFoldDB" id="A0A6N9YQQ5"/>